<proteinExistence type="predicted"/>
<dbReference type="Proteomes" id="UP000620127">
    <property type="component" value="Unassembled WGS sequence"/>
</dbReference>
<dbReference type="PANTHER" id="PTHR43179:SF7">
    <property type="entry name" value="RHAMNOSYLTRANSFERASE WBBL"/>
    <property type="match status" value="1"/>
</dbReference>
<dbReference type="CDD" id="cd04186">
    <property type="entry name" value="GT_2_like_c"/>
    <property type="match status" value="1"/>
</dbReference>
<dbReference type="InterPro" id="IPR001173">
    <property type="entry name" value="Glyco_trans_2-like"/>
</dbReference>
<evidence type="ECO:0000259" key="1">
    <source>
        <dbReference type="Pfam" id="PF00535"/>
    </source>
</evidence>
<accession>A0ABQ2XCV4</accession>
<organism evidence="2 3">
    <name type="scientific">Undibacterium macrobrachii</name>
    <dbReference type="NCBI Taxonomy" id="1119058"/>
    <lineage>
        <taxon>Bacteria</taxon>
        <taxon>Pseudomonadati</taxon>
        <taxon>Pseudomonadota</taxon>
        <taxon>Betaproteobacteria</taxon>
        <taxon>Burkholderiales</taxon>
        <taxon>Oxalobacteraceae</taxon>
        <taxon>Undibacterium</taxon>
    </lineage>
</organism>
<name>A0ABQ2XCV4_9BURK</name>
<evidence type="ECO:0000313" key="3">
    <source>
        <dbReference type="Proteomes" id="UP000620127"/>
    </source>
</evidence>
<comment type="caution">
    <text evidence="2">The sequence shown here is derived from an EMBL/GenBank/DDBJ whole genome shotgun (WGS) entry which is preliminary data.</text>
</comment>
<sequence>MYPEISSMVGRGKKVGSVIEHFLRYGINENKSPLPDFDIDFYLKNYKDISDAYSAGTIKPIHHWLFIGAKENRNPNRYFNSVYYLEKNPEVVKEIIAYNMQSPFEHFLWMGRKRGLKANPSLVDLYVEEDAGKIIFARKAEVVADNIISSGGLTLNTSAEPQITFVIPVFNEINFTLQLLAELDAKVKLPYEVVVVDDASTDMTSSIEQLVSGIKVIHLEQNVGFPSACNIGWKMATAPAVAFLNNDIEIGYGAAQYALDTLHSEENVGAVGGRIIRTHGKLQEAGCIVWNDGSVLGYGRDKSPVDPEFTRRKDVDYCSACFLVVKKTVLDLLNGFDETFAPGYYEETDLCARIWENSYRVIYDPRIYIHHFEYASFSKARPPTVSAALIGKHKKEFVRKQRFFIERQEAPAIHYSFRASDRQNKNKQWILLIEDLIPIPRLGSGFGRTNQVVQSLLQLGFAVTIYIQSKRETAQKSEIMQYLYGVELIYADDNHEDDLNTFIQNRYSNFHAIWVCRTHTIAKIRLSLQNLLTKKDRPSLILDTEAIASNRGYSLSSILGSSGWSKAHFYKEVRDELAGAELFDEVILVNEAEKQLVDEVLQLKKTSVLRLSLENQVETVSSKAAWKKRAGFLFVGAVFDASTPNYDSLLWFTKSVWPLILKEIPTATLNIVGHWDSKLKKKAEDFSEQAGIIFSGAIANLNDVYSQHRVFVAPTRFSAGIPVKVQESVSHGLPAVVTPLLAQQLSWKNGEGILFDDNGGCSEFIFAAACIQLYNNFDLWRSTAEQGLAAVDRDCSPQHFRDRIVKTICR</sequence>
<keyword evidence="3" id="KW-1185">Reference proteome</keyword>
<dbReference type="Pfam" id="PF13692">
    <property type="entry name" value="Glyco_trans_1_4"/>
    <property type="match status" value="1"/>
</dbReference>
<evidence type="ECO:0000313" key="2">
    <source>
        <dbReference type="EMBL" id="GGX11075.1"/>
    </source>
</evidence>
<dbReference type="InterPro" id="IPR029044">
    <property type="entry name" value="Nucleotide-diphossugar_trans"/>
</dbReference>
<protein>
    <recommendedName>
        <fullName evidence="1">Glycosyltransferase 2-like domain-containing protein</fullName>
    </recommendedName>
</protein>
<dbReference type="EMBL" id="BMYT01000002">
    <property type="protein sequence ID" value="GGX11075.1"/>
    <property type="molecule type" value="Genomic_DNA"/>
</dbReference>
<feature type="domain" description="Glycosyltransferase 2-like" evidence="1">
    <location>
        <begin position="165"/>
        <end position="282"/>
    </location>
</feature>
<dbReference type="SUPFAM" id="SSF53756">
    <property type="entry name" value="UDP-Glycosyltransferase/glycogen phosphorylase"/>
    <property type="match status" value="1"/>
</dbReference>
<dbReference type="Pfam" id="PF00535">
    <property type="entry name" value="Glycos_transf_2"/>
    <property type="match status" value="1"/>
</dbReference>
<dbReference type="PANTHER" id="PTHR43179">
    <property type="entry name" value="RHAMNOSYLTRANSFERASE WBBL"/>
    <property type="match status" value="1"/>
</dbReference>
<dbReference type="SUPFAM" id="SSF53448">
    <property type="entry name" value="Nucleotide-diphospho-sugar transferases"/>
    <property type="match status" value="1"/>
</dbReference>
<dbReference type="Gene3D" id="3.90.550.10">
    <property type="entry name" value="Spore Coat Polysaccharide Biosynthesis Protein SpsA, Chain A"/>
    <property type="match status" value="1"/>
</dbReference>
<dbReference type="Gene3D" id="3.40.50.2000">
    <property type="entry name" value="Glycogen Phosphorylase B"/>
    <property type="match status" value="1"/>
</dbReference>
<gene>
    <name evidence="2" type="ORF">GCM10011282_16750</name>
</gene>
<reference evidence="3" key="1">
    <citation type="journal article" date="2019" name="Int. J. Syst. Evol. Microbiol.">
        <title>The Global Catalogue of Microorganisms (GCM) 10K type strain sequencing project: providing services to taxonomists for standard genome sequencing and annotation.</title>
        <authorList>
            <consortium name="The Broad Institute Genomics Platform"/>
            <consortium name="The Broad Institute Genome Sequencing Center for Infectious Disease"/>
            <person name="Wu L."/>
            <person name="Ma J."/>
        </authorList>
    </citation>
    <scope>NUCLEOTIDE SEQUENCE [LARGE SCALE GENOMIC DNA]</scope>
    <source>
        <strain evidence="3">KCTC 23916</strain>
    </source>
</reference>